<evidence type="ECO:0000313" key="1">
    <source>
        <dbReference type="EMBL" id="KAF6235394.1"/>
    </source>
</evidence>
<dbReference type="GeneID" id="59288251"/>
<organism evidence="1 2">
    <name type="scientific">Letharia columbiana</name>
    <dbReference type="NCBI Taxonomy" id="112416"/>
    <lineage>
        <taxon>Eukaryota</taxon>
        <taxon>Fungi</taxon>
        <taxon>Dikarya</taxon>
        <taxon>Ascomycota</taxon>
        <taxon>Pezizomycotina</taxon>
        <taxon>Lecanoromycetes</taxon>
        <taxon>OSLEUM clade</taxon>
        <taxon>Lecanoromycetidae</taxon>
        <taxon>Lecanorales</taxon>
        <taxon>Lecanorineae</taxon>
        <taxon>Parmeliaceae</taxon>
        <taxon>Letharia</taxon>
    </lineage>
</organism>
<dbReference type="AlphaFoldDB" id="A0A8H6L4P4"/>
<evidence type="ECO:0000313" key="2">
    <source>
        <dbReference type="Proteomes" id="UP000578531"/>
    </source>
</evidence>
<dbReference type="RefSeq" id="XP_037164765.1">
    <property type="nucleotide sequence ID" value="XM_037308499.1"/>
</dbReference>
<proteinExistence type="predicted"/>
<name>A0A8H6L4P4_9LECA</name>
<gene>
    <name evidence="1" type="ORF">HO173_006590</name>
</gene>
<keyword evidence="2" id="KW-1185">Reference proteome</keyword>
<comment type="caution">
    <text evidence="1">The sequence shown here is derived from an EMBL/GenBank/DDBJ whole genome shotgun (WGS) entry which is preliminary data.</text>
</comment>
<reference evidence="1 2" key="1">
    <citation type="journal article" date="2020" name="Genomics">
        <title>Complete, high-quality genomes from long-read metagenomic sequencing of two wolf lichen thalli reveals enigmatic genome architecture.</title>
        <authorList>
            <person name="McKenzie S.K."/>
            <person name="Walston R.F."/>
            <person name="Allen J.L."/>
        </authorList>
    </citation>
    <scope>NUCLEOTIDE SEQUENCE [LARGE SCALE GENOMIC DNA]</scope>
    <source>
        <strain evidence="1">WasteWater2</strain>
    </source>
</reference>
<sequence>MEYLYCCILDAANRLKFTRSDPKNFDWVIKKVSSTSSTTSANRFRQPSHTSFPVHDCHDALDASAAYLQKKVSSHQVSDRKDRFQWIYAPLEEVLEHLLAMIGRIVRLREVTFQVVAVLQKGQSECLETDPTASQSIEQMLPSFAYGILRVGVMQDPHDHQLDALECCSVTIEEAHEVFMAYHQEATQA</sequence>
<accession>A0A8H6L4P4</accession>
<dbReference type="EMBL" id="JACCJC010000025">
    <property type="protein sequence ID" value="KAF6235394.1"/>
    <property type="molecule type" value="Genomic_DNA"/>
</dbReference>
<protein>
    <submittedName>
        <fullName evidence="1">Uncharacterized protein</fullName>
    </submittedName>
</protein>
<dbReference type="Proteomes" id="UP000578531">
    <property type="component" value="Unassembled WGS sequence"/>
</dbReference>